<keyword evidence="1" id="KW-0472">Membrane</keyword>
<name>A0A6A5BV00_NAEFO</name>
<dbReference type="Proteomes" id="UP000444721">
    <property type="component" value="Unassembled WGS sequence"/>
</dbReference>
<gene>
    <name evidence="2" type="ORF">FDP41_003562</name>
</gene>
<organism evidence="2 3">
    <name type="scientific">Naegleria fowleri</name>
    <name type="common">Brain eating amoeba</name>
    <dbReference type="NCBI Taxonomy" id="5763"/>
    <lineage>
        <taxon>Eukaryota</taxon>
        <taxon>Discoba</taxon>
        <taxon>Heterolobosea</taxon>
        <taxon>Tetramitia</taxon>
        <taxon>Eutetramitia</taxon>
        <taxon>Vahlkampfiidae</taxon>
        <taxon>Naegleria</taxon>
    </lineage>
</organism>
<dbReference type="SUPFAM" id="SSF50370">
    <property type="entry name" value="Ricin B-like lectins"/>
    <property type="match status" value="1"/>
</dbReference>
<dbReference type="InterPro" id="IPR035992">
    <property type="entry name" value="Ricin_B-like_lectins"/>
</dbReference>
<dbReference type="OrthoDB" id="10259948at2759"/>
<evidence type="ECO:0000256" key="1">
    <source>
        <dbReference type="SAM" id="Phobius"/>
    </source>
</evidence>
<dbReference type="RefSeq" id="XP_044562283.1">
    <property type="nucleotide sequence ID" value="XM_044706880.1"/>
</dbReference>
<keyword evidence="3" id="KW-1185">Reference proteome</keyword>
<proteinExistence type="predicted"/>
<dbReference type="EMBL" id="VFQX01000034">
    <property type="protein sequence ID" value="KAF0977570.1"/>
    <property type="molecule type" value="Genomic_DNA"/>
</dbReference>
<evidence type="ECO:0000313" key="2">
    <source>
        <dbReference type="EMBL" id="KAF0977570.1"/>
    </source>
</evidence>
<accession>A0A6A5BV00</accession>
<keyword evidence="1" id="KW-1133">Transmembrane helix</keyword>
<keyword evidence="1" id="KW-0812">Transmembrane</keyword>
<dbReference type="GeneID" id="68110780"/>
<dbReference type="VEuPathDB" id="AmoebaDB:NfTy_070490"/>
<comment type="caution">
    <text evidence="2">The sequence shown here is derived from an EMBL/GenBank/DDBJ whole genome shotgun (WGS) entry which is preliminary data.</text>
</comment>
<evidence type="ECO:0000313" key="3">
    <source>
        <dbReference type="Proteomes" id="UP000444721"/>
    </source>
</evidence>
<sequence length="279" mass="32835">MFTPIQRNFSSISDFHYIRMHMDSIKFTVYISNPYSPTTKKSKMNILVPLATCFTVALICALCSNVIVVQADRPVPRLPLSFMANNVTVSYADQNLMFVNATYYYDYYFRMERIDLLDTDKTYLTNKTIINFYGPRVHKKNSLKNSLQVPVTTYVIDYQRMKFNNNKWITLYNCTKTNQYWQFGYAMKDMPYWAIQEQDPNYYVSFVKYGLDGGLRFELWQDQYNGESKIYHISTETRSVEFAQLLRAQDDMVSLNIKGSQIPFVLSSEYFNVKNFGCE</sequence>
<dbReference type="VEuPathDB" id="AmoebaDB:NF0063560"/>
<reference evidence="2 3" key="1">
    <citation type="journal article" date="2019" name="Sci. Rep.">
        <title>Nanopore sequencing improves the draft genome of the human pathogenic amoeba Naegleria fowleri.</title>
        <authorList>
            <person name="Liechti N."/>
            <person name="Schurch N."/>
            <person name="Bruggmann R."/>
            <person name="Wittwer M."/>
        </authorList>
    </citation>
    <scope>NUCLEOTIDE SEQUENCE [LARGE SCALE GENOMIC DNA]</scope>
    <source>
        <strain evidence="2 3">ATCC 30894</strain>
    </source>
</reference>
<dbReference type="OMA" id="YFRMERI"/>
<dbReference type="AlphaFoldDB" id="A0A6A5BV00"/>
<feature type="transmembrane region" description="Helical" evidence="1">
    <location>
        <begin position="46"/>
        <end position="68"/>
    </location>
</feature>
<protein>
    <submittedName>
        <fullName evidence="2">Uncharacterized protein</fullName>
    </submittedName>
</protein>
<dbReference type="VEuPathDB" id="AmoebaDB:FDP41_003562"/>